<gene>
    <name evidence="1" type="ORF">GMA92_12670</name>
</gene>
<evidence type="ECO:0000313" key="2">
    <source>
        <dbReference type="Proteomes" id="UP000487649"/>
    </source>
</evidence>
<protein>
    <submittedName>
        <fullName evidence="1">Uncharacterized protein</fullName>
    </submittedName>
</protein>
<dbReference type="Proteomes" id="UP000487649">
    <property type="component" value="Unassembled WGS sequence"/>
</dbReference>
<sequence>MKTNKELAVDVAIAVINANQTNVIHNQPVPSITLATILSTIKEVEKTLNDIDNQRK</sequence>
<name>A0A9X4XFZ1_9FIRM</name>
<accession>A0A9X4XFZ1</accession>
<dbReference type="AlphaFoldDB" id="A0A9X4XFZ1"/>
<evidence type="ECO:0000313" key="1">
    <source>
        <dbReference type="EMBL" id="MTK22263.1"/>
    </source>
</evidence>
<comment type="caution">
    <text evidence="1">The sequence shown here is derived from an EMBL/GenBank/DDBJ whole genome shotgun (WGS) entry which is preliminary data.</text>
</comment>
<organism evidence="1 2">
    <name type="scientific">Turicibacter sanguinis</name>
    <dbReference type="NCBI Taxonomy" id="154288"/>
    <lineage>
        <taxon>Bacteria</taxon>
        <taxon>Bacillati</taxon>
        <taxon>Bacillota</taxon>
        <taxon>Erysipelotrichia</taxon>
        <taxon>Erysipelotrichales</taxon>
        <taxon>Turicibacteraceae</taxon>
        <taxon>Turicibacter</taxon>
    </lineage>
</organism>
<proteinExistence type="predicted"/>
<reference evidence="1 2" key="1">
    <citation type="journal article" date="2019" name="Nat. Med.">
        <title>A library of human gut bacterial isolates paired with longitudinal multiomics data enables mechanistic microbiome research.</title>
        <authorList>
            <person name="Poyet M."/>
            <person name="Groussin M."/>
            <person name="Gibbons S.M."/>
            <person name="Avila-Pacheco J."/>
            <person name="Jiang X."/>
            <person name="Kearney S.M."/>
            <person name="Perrotta A.R."/>
            <person name="Berdy B."/>
            <person name="Zhao S."/>
            <person name="Lieberman T.D."/>
            <person name="Swanson P.K."/>
            <person name="Smith M."/>
            <person name="Roesemann S."/>
            <person name="Alexander J.E."/>
            <person name="Rich S.A."/>
            <person name="Livny J."/>
            <person name="Vlamakis H."/>
            <person name="Clish C."/>
            <person name="Bullock K."/>
            <person name="Deik A."/>
            <person name="Scott J."/>
            <person name="Pierce K.A."/>
            <person name="Xavier R.J."/>
            <person name="Alm E.J."/>
        </authorList>
    </citation>
    <scope>NUCLEOTIDE SEQUENCE [LARGE SCALE GENOMIC DNA]</scope>
    <source>
        <strain evidence="1 2">BIOML-A198</strain>
    </source>
</reference>
<dbReference type="EMBL" id="WMQE01000033">
    <property type="protein sequence ID" value="MTK22263.1"/>
    <property type="molecule type" value="Genomic_DNA"/>
</dbReference>